<name>N1Q802_PSEFD</name>
<gene>
    <name evidence="2" type="ORF">MYCFIDRAFT_76322</name>
</gene>
<accession>N1Q802</accession>
<evidence type="ECO:0000256" key="1">
    <source>
        <dbReference type="SAM" id="MobiDB-lite"/>
    </source>
</evidence>
<dbReference type="GeneID" id="19341191"/>
<dbReference type="HOGENOM" id="CLU_538750_0_0_1"/>
<dbReference type="AlphaFoldDB" id="N1Q802"/>
<dbReference type="OrthoDB" id="3644527at2759"/>
<proteinExistence type="predicted"/>
<dbReference type="Proteomes" id="UP000016932">
    <property type="component" value="Unassembled WGS sequence"/>
</dbReference>
<dbReference type="KEGG" id="pfj:MYCFIDRAFT_76322"/>
<dbReference type="RefSeq" id="XP_007920447.1">
    <property type="nucleotide sequence ID" value="XM_007922256.1"/>
</dbReference>
<evidence type="ECO:0000313" key="3">
    <source>
        <dbReference type="Proteomes" id="UP000016932"/>
    </source>
</evidence>
<feature type="region of interest" description="Disordered" evidence="1">
    <location>
        <begin position="259"/>
        <end position="285"/>
    </location>
</feature>
<feature type="compositionally biased region" description="Low complexity" evidence="1">
    <location>
        <begin position="203"/>
        <end position="214"/>
    </location>
</feature>
<dbReference type="eggNOG" id="ENOG502SQIU">
    <property type="taxonomic scope" value="Eukaryota"/>
</dbReference>
<organism evidence="2 3">
    <name type="scientific">Pseudocercospora fijiensis (strain CIRAD86)</name>
    <name type="common">Black leaf streak disease fungus</name>
    <name type="synonym">Mycosphaerella fijiensis</name>
    <dbReference type="NCBI Taxonomy" id="383855"/>
    <lineage>
        <taxon>Eukaryota</taxon>
        <taxon>Fungi</taxon>
        <taxon>Dikarya</taxon>
        <taxon>Ascomycota</taxon>
        <taxon>Pezizomycotina</taxon>
        <taxon>Dothideomycetes</taxon>
        <taxon>Dothideomycetidae</taxon>
        <taxon>Mycosphaerellales</taxon>
        <taxon>Mycosphaerellaceae</taxon>
        <taxon>Pseudocercospora</taxon>
    </lineage>
</organism>
<dbReference type="EMBL" id="KB446555">
    <property type="protein sequence ID" value="EME88940.1"/>
    <property type="molecule type" value="Genomic_DNA"/>
</dbReference>
<feature type="region of interest" description="Disordered" evidence="1">
    <location>
        <begin position="164"/>
        <end position="219"/>
    </location>
</feature>
<feature type="region of interest" description="Disordered" evidence="1">
    <location>
        <begin position="27"/>
        <end position="49"/>
    </location>
</feature>
<dbReference type="VEuPathDB" id="FungiDB:MYCFIDRAFT_76322"/>
<reference evidence="2 3" key="1">
    <citation type="journal article" date="2012" name="PLoS Pathog.">
        <title>Diverse lifestyles and strategies of plant pathogenesis encoded in the genomes of eighteen Dothideomycetes fungi.</title>
        <authorList>
            <person name="Ohm R.A."/>
            <person name="Feau N."/>
            <person name="Henrissat B."/>
            <person name="Schoch C.L."/>
            <person name="Horwitz B.A."/>
            <person name="Barry K.W."/>
            <person name="Condon B.J."/>
            <person name="Copeland A.C."/>
            <person name="Dhillon B."/>
            <person name="Glaser F."/>
            <person name="Hesse C.N."/>
            <person name="Kosti I."/>
            <person name="LaButti K."/>
            <person name="Lindquist E.A."/>
            <person name="Lucas S."/>
            <person name="Salamov A.A."/>
            <person name="Bradshaw R.E."/>
            <person name="Ciuffetti L."/>
            <person name="Hamelin R.C."/>
            <person name="Kema G.H.J."/>
            <person name="Lawrence C."/>
            <person name="Scott J.A."/>
            <person name="Spatafora J.W."/>
            <person name="Turgeon B.G."/>
            <person name="de Wit P.J.G.M."/>
            <person name="Zhong S."/>
            <person name="Goodwin S.B."/>
            <person name="Grigoriev I.V."/>
        </authorList>
    </citation>
    <scope>NUCLEOTIDE SEQUENCE [LARGE SCALE GENOMIC DNA]</scope>
    <source>
        <strain evidence="2 3">CIRAD86</strain>
    </source>
</reference>
<feature type="compositionally biased region" description="Polar residues" evidence="1">
    <location>
        <begin position="190"/>
        <end position="202"/>
    </location>
</feature>
<protein>
    <submittedName>
        <fullName evidence="2">Uncharacterized protein</fullName>
    </submittedName>
</protein>
<sequence length="506" mass="55184">MEQELANVLTLDPEMTLQADVDHLNCKSTTRERPSPSSDPNNPSSLAATNANDLDIDLNHQDDSVKTYDPASIGILGTPDLALLTAHYDDTTPCQKSEEKVRDNSVVGQDDIHCESSFSVESSNFSGATNPELLADAGFEEFGVSQRQLRPQCRQKGFTTTWLDTDTTGDYNPIEDERMNRLKRSRASGRSRNQARCGNDTTSSHSASSGVESSRGVQEAVSLPVTLNFRSESGRRLFARKVEAFESQLHSDQLAQADARAVVEAPTDHPSPQEPGGQASGSNVGAGGTLCTIRTSFSHPIMFNCDDDSQSTDMTPPNGNELSCHFCTEPSLPFFGLGQIETQVIDHPEDPGFVEMGDGYRSRGIENTRLCGVCTLRRMCVIVCDKHTMRPSTDLAAFSPASQEAAEEKLLEGDLTPDDAERFCSVCTRLATHECVSETGEDTPGCGLRLCKNCAITLEARHDGNLKGMLESSSVRDTAEEQSLVRADCELLREDGALFKYMRHPQ</sequence>
<keyword evidence="3" id="KW-1185">Reference proteome</keyword>
<feature type="compositionally biased region" description="Low complexity" evidence="1">
    <location>
        <begin position="35"/>
        <end position="45"/>
    </location>
</feature>
<evidence type="ECO:0000313" key="2">
    <source>
        <dbReference type="EMBL" id="EME88940.1"/>
    </source>
</evidence>